<keyword evidence="1" id="KW-1133">Transmembrane helix</keyword>
<keyword evidence="1" id="KW-0812">Transmembrane</keyword>
<evidence type="ECO:0000313" key="4">
    <source>
        <dbReference type="Proteomes" id="UP000620550"/>
    </source>
</evidence>
<sequence>MRTFTFFSYVTLFAAAVSFAAGEQDLCAHVKQLRFWIGMLCTAAIAMGYLLWISFCHGLCAASEKEAEACPRNDRWPWGRYLLWALLPCALLHLGIIALCCLPMEDGRSIFVRYLQQLPLMLVLAFFYACALRRGHRLLPLPTPADRLDPPDAAIDPSRATAEQARPALAEQRAAPPALDRTDRANFDDSYPQTLYYILVQHGGAQLLMRNMSVRFFDIVFLYSARGARFVILRNGEMLRADRVLERIKKGKMHPWMLKISANYYINMLLVQYPNVAHRRRMQLQPDLMATMPQQYAMDRLQKALLIGRGMSPLLIPRFLASVKALDHKGWDAFIPLD</sequence>
<evidence type="ECO:0000313" key="3">
    <source>
        <dbReference type="EMBL" id="GHE49665.1"/>
    </source>
</evidence>
<reference evidence="4" key="1">
    <citation type="journal article" date="2019" name="Int. J. Syst. Evol. Microbiol.">
        <title>The Global Catalogue of Microorganisms (GCM) 10K type strain sequencing project: providing services to taxonomists for standard genome sequencing and annotation.</title>
        <authorList>
            <consortium name="The Broad Institute Genomics Platform"/>
            <consortium name="The Broad Institute Genome Sequencing Center for Infectious Disease"/>
            <person name="Wu L."/>
            <person name="Ma J."/>
        </authorList>
    </citation>
    <scope>NUCLEOTIDE SEQUENCE [LARGE SCALE GENOMIC DNA]</scope>
    <source>
        <strain evidence="4">CGMCC 1.12966</strain>
    </source>
</reference>
<comment type="caution">
    <text evidence="3">The sequence shown here is derived from an EMBL/GenBank/DDBJ whole genome shotgun (WGS) entry which is preliminary data.</text>
</comment>
<evidence type="ECO:0000256" key="2">
    <source>
        <dbReference type="SAM" id="SignalP"/>
    </source>
</evidence>
<feature type="transmembrane region" description="Helical" evidence="1">
    <location>
        <begin position="111"/>
        <end position="131"/>
    </location>
</feature>
<protein>
    <recommendedName>
        <fullName evidence="5">Signal transduction histidine kinase internal region domain-containing protein</fullName>
    </recommendedName>
</protein>
<organism evidence="3 4">
    <name type="scientific">Sphingobacterium griseoflavum</name>
    <dbReference type="NCBI Taxonomy" id="1474952"/>
    <lineage>
        <taxon>Bacteria</taxon>
        <taxon>Pseudomonadati</taxon>
        <taxon>Bacteroidota</taxon>
        <taxon>Sphingobacteriia</taxon>
        <taxon>Sphingobacteriales</taxon>
        <taxon>Sphingobacteriaceae</taxon>
        <taxon>Sphingobacterium</taxon>
    </lineage>
</organism>
<accession>A0ABQ3HZ69</accession>
<dbReference type="RefSeq" id="WP_189628116.1">
    <property type="nucleotide sequence ID" value="NZ_BNAF01000020.1"/>
</dbReference>
<feature type="signal peptide" evidence="2">
    <location>
        <begin position="1"/>
        <end position="20"/>
    </location>
</feature>
<dbReference type="EMBL" id="BNAF01000020">
    <property type="protein sequence ID" value="GHE49665.1"/>
    <property type="molecule type" value="Genomic_DNA"/>
</dbReference>
<name>A0ABQ3HZ69_9SPHI</name>
<dbReference type="Proteomes" id="UP000620550">
    <property type="component" value="Unassembled WGS sequence"/>
</dbReference>
<keyword evidence="4" id="KW-1185">Reference proteome</keyword>
<feature type="transmembrane region" description="Helical" evidence="1">
    <location>
        <begin position="81"/>
        <end position="105"/>
    </location>
</feature>
<keyword evidence="2" id="KW-0732">Signal</keyword>
<proteinExistence type="predicted"/>
<keyword evidence="1" id="KW-0472">Membrane</keyword>
<feature type="transmembrane region" description="Helical" evidence="1">
    <location>
        <begin position="36"/>
        <end position="60"/>
    </location>
</feature>
<feature type="chain" id="PRO_5047321360" description="Signal transduction histidine kinase internal region domain-containing protein" evidence="2">
    <location>
        <begin position="21"/>
        <end position="338"/>
    </location>
</feature>
<evidence type="ECO:0008006" key="5">
    <source>
        <dbReference type="Google" id="ProtNLM"/>
    </source>
</evidence>
<evidence type="ECO:0000256" key="1">
    <source>
        <dbReference type="SAM" id="Phobius"/>
    </source>
</evidence>
<gene>
    <name evidence="3" type="ORF">GCM10017764_35880</name>
</gene>